<dbReference type="EMBL" id="JBBMFS010000011">
    <property type="protein sequence ID" value="MEQ2555677.1"/>
    <property type="molecule type" value="Genomic_DNA"/>
</dbReference>
<keyword evidence="2" id="KW-1185">Reference proteome</keyword>
<dbReference type="Proteomes" id="UP001546774">
    <property type="component" value="Unassembled WGS sequence"/>
</dbReference>
<sequence>MTETVVYPEHTERTAFGGSCLCKRYMKTIPELCVEEIKVLKRYRVAAL</sequence>
<evidence type="ECO:0000313" key="1">
    <source>
        <dbReference type="EMBL" id="MEQ2555677.1"/>
    </source>
</evidence>
<accession>A0ABV1H8M0</accession>
<comment type="caution">
    <text evidence="1">The sequence shown here is derived from an EMBL/GenBank/DDBJ whole genome shotgun (WGS) entry which is preliminary data.</text>
</comment>
<organism evidence="1 2">
    <name type="scientific">Lachnospira intestinalis</name>
    <dbReference type="NCBI Taxonomy" id="3133158"/>
    <lineage>
        <taxon>Bacteria</taxon>
        <taxon>Bacillati</taxon>
        <taxon>Bacillota</taxon>
        <taxon>Clostridia</taxon>
        <taxon>Lachnospirales</taxon>
        <taxon>Lachnospiraceae</taxon>
        <taxon>Lachnospira</taxon>
    </lineage>
</organism>
<gene>
    <name evidence="1" type="ORF">WMO37_11795</name>
</gene>
<proteinExistence type="predicted"/>
<protein>
    <submittedName>
        <fullName evidence="1">Uncharacterized protein</fullName>
    </submittedName>
</protein>
<name>A0ABV1H8M0_9FIRM</name>
<reference evidence="1" key="1">
    <citation type="submission" date="2024-03" db="EMBL/GenBank/DDBJ databases">
        <title>Human intestinal bacterial collection.</title>
        <authorList>
            <person name="Pauvert C."/>
            <person name="Hitch T.C.A."/>
            <person name="Clavel T."/>
        </authorList>
    </citation>
    <scope>NUCLEOTIDE SEQUENCE [LARGE SCALE GENOMIC DNA]</scope>
    <source>
        <strain evidence="1">CLA-AA-H89B</strain>
    </source>
</reference>
<evidence type="ECO:0000313" key="2">
    <source>
        <dbReference type="Proteomes" id="UP001546774"/>
    </source>
</evidence>